<dbReference type="PROSITE" id="PS51257">
    <property type="entry name" value="PROKAR_LIPOPROTEIN"/>
    <property type="match status" value="1"/>
</dbReference>
<accession>A0A075HV58</accession>
<dbReference type="Gene3D" id="2.60.40.10">
    <property type="entry name" value="Immunoglobulins"/>
    <property type="match status" value="2"/>
</dbReference>
<feature type="domain" description="PKD" evidence="1">
    <location>
        <begin position="65"/>
        <end position="103"/>
    </location>
</feature>
<organism evidence="2">
    <name type="scientific">uncultured marine group II/III euryarchaeote KM3_88_H06</name>
    <dbReference type="NCBI Taxonomy" id="1456537"/>
    <lineage>
        <taxon>Archaea</taxon>
        <taxon>Methanobacteriati</taxon>
        <taxon>Methanobacteriota</taxon>
        <taxon>environmental samples</taxon>
    </lineage>
</organism>
<evidence type="ECO:0000259" key="1">
    <source>
        <dbReference type="PROSITE" id="PS50093"/>
    </source>
</evidence>
<dbReference type="SUPFAM" id="SSF49299">
    <property type="entry name" value="PKD domain"/>
    <property type="match status" value="1"/>
</dbReference>
<dbReference type="InterPro" id="IPR000601">
    <property type="entry name" value="PKD_dom"/>
</dbReference>
<dbReference type="SMART" id="SM00089">
    <property type="entry name" value="PKD"/>
    <property type="match status" value="1"/>
</dbReference>
<reference evidence="2" key="1">
    <citation type="journal article" date="2014" name="Genome Biol. Evol.">
        <title>Pangenome evidence for extensive interdomain horizontal transfer affecting lineage core and shell genes in uncultured planktonic thaumarchaeota and euryarchaeota.</title>
        <authorList>
            <person name="Deschamps P."/>
            <person name="Zivanovic Y."/>
            <person name="Moreira D."/>
            <person name="Rodriguez-Valera F."/>
            <person name="Lopez-Garcia P."/>
        </authorList>
    </citation>
    <scope>NUCLEOTIDE SEQUENCE</scope>
</reference>
<dbReference type="PROSITE" id="PS50093">
    <property type="entry name" value="PKD"/>
    <property type="match status" value="1"/>
</dbReference>
<evidence type="ECO:0000313" key="2">
    <source>
        <dbReference type="EMBL" id="AIF20241.1"/>
    </source>
</evidence>
<dbReference type="Pfam" id="PF18911">
    <property type="entry name" value="PKD_4"/>
    <property type="match status" value="1"/>
</dbReference>
<dbReference type="InterPro" id="IPR013783">
    <property type="entry name" value="Ig-like_fold"/>
</dbReference>
<dbReference type="CDD" id="cd00146">
    <property type="entry name" value="PKD"/>
    <property type="match status" value="1"/>
</dbReference>
<dbReference type="AlphaFoldDB" id="A0A075HV58"/>
<protein>
    <submittedName>
        <fullName evidence="2">PKD domain-containing protein</fullName>
    </submittedName>
</protein>
<sequence length="395" mass="43274">MLMQMSRAKVILLAVLVASAPIIAGCLESFGSNSRPTASFSVAETGTLKAGMLLHFNAQASDPDGDDLTYAWEFGDGDIGQDNPVTHTYSISGDFTVKLSVSDGEFETTSELSLTIFPADAQEPTAAIATSKMNNCDDDDPPASGTYILVWLCDDMEDTDRDYDPSTTVTLDASGSQAGGSEAWLTEWKWDLNMNLDSDGDGNKANDVDAEGETYQWAVPAGEWRVQVTVYDDQGMSSSEDSWVYVNARATWTTIEIGRNNSADNPTEEFTFPLTYDLENSHKINRVKSRLVYPKEDPGIGIDLANHMDMYTYNDTDEDIRDTTATADESRTDSDCSDDDRCLSMTSSTGDFRDFCSGGPTPSGTCLGDTWTIIVQNDEQHNAEITELRIELVYK</sequence>
<dbReference type="InterPro" id="IPR035986">
    <property type="entry name" value="PKD_dom_sf"/>
</dbReference>
<name>A0A075HV58_9EURY</name>
<proteinExistence type="predicted"/>
<dbReference type="EMBL" id="KF901159">
    <property type="protein sequence ID" value="AIF20241.1"/>
    <property type="molecule type" value="Genomic_DNA"/>
</dbReference>
<dbReference type="InterPro" id="IPR022409">
    <property type="entry name" value="PKD/Chitinase_dom"/>
</dbReference>